<feature type="non-terminal residue" evidence="1">
    <location>
        <position position="126"/>
    </location>
</feature>
<dbReference type="AlphaFoldDB" id="X1KRQ1"/>
<name>X1KRQ1_9ZZZZ</name>
<comment type="caution">
    <text evidence="1">The sequence shown here is derived from an EMBL/GenBank/DDBJ whole genome shotgun (WGS) entry which is preliminary data.</text>
</comment>
<sequence length="126" mass="15365">MENENDHRILAEILLFKKQNQYYDVLFVTGDFIPHKLAEELGINTINWLDEEYKSFFREVKKEKKPDLELLFVNMGNTSSIIEWEFKTPEYLAFEDFIEPYEDLKWEDPMRFELLRPDYELESEIE</sequence>
<organism evidence="1">
    <name type="scientific">marine sediment metagenome</name>
    <dbReference type="NCBI Taxonomy" id="412755"/>
    <lineage>
        <taxon>unclassified sequences</taxon>
        <taxon>metagenomes</taxon>
        <taxon>ecological metagenomes</taxon>
    </lineage>
</organism>
<reference evidence="1" key="1">
    <citation type="journal article" date="2014" name="Front. Microbiol.">
        <title>High frequency of phylogenetically diverse reductive dehalogenase-homologous genes in deep subseafloor sedimentary metagenomes.</title>
        <authorList>
            <person name="Kawai M."/>
            <person name="Futagami T."/>
            <person name="Toyoda A."/>
            <person name="Takaki Y."/>
            <person name="Nishi S."/>
            <person name="Hori S."/>
            <person name="Arai W."/>
            <person name="Tsubouchi T."/>
            <person name="Morono Y."/>
            <person name="Uchiyama I."/>
            <person name="Ito T."/>
            <person name="Fujiyama A."/>
            <person name="Inagaki F."/>
            <person name="Takami H."/>
        </authorList>
    </citation>
    <scope>NUCLEOTIDE SEQUENCE</scope>
    <source>
        <strain evidence="1">Expedition CK06-06</strain>
    </source>
</reference>
<evidence type="ECO:0000313" key="1">
    <source>
        <dbReference type="EMBL" id="GAH84673.1"/>
    </source>
</evidence>
<proteinExistence type="predicted"/>
<protein>
    <submittedName>
        <fullName evidence="1">Uncharacterized protein</fullName>
    </submittedName>
</protein>
<accession>X1KRQ1</accession>
<dbReference type="EMBL" id="BARU01042415">
    <property type="protein sequence ID" value="GAH84673.1"/>
    <property type="molecule type" value="Genomic_DNA"/>
</dbReference>
<gene>
    <name evidence="1" type="ORF">S03H2_65174</name>
</gene>